<dbReference type="InterPro" id="IPR000061">
    <property type="entry name" value="Surp"/>
</dbReference>
<keyword evidence="3" id="KW-0694">RNA-binding</keyword>
<accession>A0ABM0LYG2</accession>
<keyword evidence="10" id="KW-1185">Reference proteome</keyword>
<dbReference type="SUPFAM" id="SSF109905">
    <property type="entry name" value="Surp module (SWAP domain)"/>
    <property type="match status" value="2"/>
</dbReference>
<evidence type="ECO:0000256" key="7">
    <source>
        <dbReference type="SAM" id="Coils"/>
    </source>
</evidence>
<evidence type="ECO:0000256" key="4">
    <source>
        <dbReference type="ARBA" id="ARBA00023015"/>
    </source>
</evidence>
<evidence type="ECO:0000256" key="1">
    <source>
        <dbReference type="ARBA" id="ARBA00022664"/>
    </source>
</evidence>
<dbReference type="InterPro" id="IPR040397">
    <property type="entry name" value="SWAP"/>
</dbReference>
<feature type="domain" description="SURP motif" evidence="9">
    <location>
        <begin position="466"/>
        <end position="506"/>
    </location>
</feature>
<dbReference type="SMART" id="SM01141">
    <property type="entry name" value="DRY_EERY"/>
    <property type="match status" value="1"/>
</dbReference>
<proteinExistence type="predicted"/>
<feature type="region of interest" description="Disordered" evidence="8">
    <location>
        <begin position="283"/>
        <end position="342"/>
    </location>
</feature>
<feature type="compositionally biased region" description="Low complexity" evidence="8">
    <location>
        <begin position="445"/>
        <end position="455"/>
    </location>
</feature>
<sequence length="551" mass="61047">MALHGKKIKTKRAHFFDVIPSGTAKAREEEVDELFVFGYAAKLFRDDEKALYIERGKHLIPWTGDESLMIDRYDGRGYLHDLSDYDVDAWNVEHQLSEEESRIETLCDEERYLALHTDLLEEQHRQEEELKRLNEAIASSESEYSAVGFSYDALPSSSSSSYAVDTYDPTQPTDDYEDEANKENQEKESTSVPDEEPFVPPNGLEIPQDVEVPATAKTHAIIAKTALFVSKNGTQMEIILKTKQANNSQFGFLSFDHYLNPYYKTVLKCIRSGKYTYIPQASEDKSDELDKEKDNHRKSKDDDASTEDEESDADGSGYLHPSLLGSKKTKSPKKTDAPPWPIGTLYPLHPLTGLGEGSLMGPFGPIIPPPPMITSTANNSGTTPAILAPPLPPFLHVAHDGSCVPPLPPPADRVTVPTFSQASAGLTALTAAPPPPPPPDEPDDLSTSSSSSIPAIVPPPPDVQPIIDKMAKYVAKNGADFEATVRAKADSRFEFLLPWHSYHAYYEYKKKLFIGDTESEIQGQIDFENKTKKIPGPVSFCIKQKELKSVS</sequence>
<evidence type="ECO:0000256" key="8">
    <source>
        <dbReference type="SAM" id="MobiDB-lite"/>
    </source>
</evidence>
<dbReference type="Pfam" id="PF09750">
    <property type="entry name" value="DRY_EERY"/>
    <property type="match status" value="1"/>
</dbReference>
<dbReference type="SMART" id="SM00648">
    <property type="entry name" value="SWAP"/>
    <property type="match status" value="2"/>
</dbReference>
<feature type="domain" description="SURP motif" evidence="9">
    <location>
        <begin position="221"/>
        <end position="263"/>
    </location>
</feature>
<keyword evidence="2" id="KW-0677">Repeat</keyword>
<feature type="compositionally biased region" description="Acidic residues" evidence="8">
    <location>
        <begin position="304"/>
        <end position="313"/>
    </location>
</feature>
<dbReference type="InterPro" id="IPR035967">
    <property type="entry name" value="SWAP/Surp_sf"/>
</dbReference>
<dbReference type="Proteomes" id="UP000694865">
    <property type="component" value="Unplaced"/>
</dbReference>
<feature type="coiled-coil region" evidence="7">
    <location>
        <begin position="116"/>
        <end position="143"/>
    </location>
</feature>
<feature type="compositionally biased region" description="Basic and acidic residues" evidence="8">
    <location>
        <begin position="179"/>
        <end position="189"/>
    </location>
</feature>
<dbReference type="PANTHER" id="PTHR13161:SF15">
    <property type="entry name" value="SPLICING FACTOR, SUPPRESSOR OF WHITE-APRICOT HOMOLOG"/>
    <property type="match status" value="1"/>
</dbReference>
<feature type="region of interest" description="Disordered" evidence="8">
    <location>
        <begin position="428"/>
        <end position="461"/>
    </location>
</feature>
<keyword evidence="6" id="KW-0508">mRNA splicing</keyword>
<evidence type="ECO:0000256" key="3">
    <source>
        <dbReference type="ARBA" id="ARBA00022884"/>
    </source>
</evidence>
<evidence type="ECO:0000256" key="5">
    <source>
        <dbReference type="ARBA" id="ARBA00023163"/>
    </source>
</evidence>
<evidence type="ECO:0000256" key="2">
    <source>
        <dbReference type="ARBA" id="ARBA00022737"/>
    </source>
</evidence>
<dbReference type="InterPro" id="IPR019147">
    <property type="entry name" value="SWAP_N_domain"/>
</dbReference>
<keyword evidence="4" id="KW-0805">Transcription regulation</keyword>
<keyword evidence="7" id="KW-0175">Coiled coil</keyword>
<feature type="compositionally biased region" description="Basic and acidic residues" evidence="8">
    <location>
        <begin position="283"/>
        <end position="303"/>
    </location>
</feature>
<evidence type="ECO:0000313" key="11">
    <source>
        <dbReference type="RefSeq" id="XP_006812803.1"/>
    </source>
</evidence>
<feature type="compositionally biased region" description="Low complexity" evidence="8">
    <location>
        <begin position="156"/>
        <end position="173"/>
    </location>
</feature>
<keyword evidence="5" id="KW-0804">Transcription</keyword>
<dbReference type="PANTHER" id="PTHR13161">
    <property type="entry name" value="SPLICING FACTOR SUPPRESSOR OF WHITE APRICOT"/>
    <property type="match status" value="1"/>
</dbReference>
<dbReference type="Pfam" id="PF01805">
    <property type="entry name" value="Surp"/>
    <property type="match status" value="2"/>
</dbReference>
<evidence type="ECO:0000259" key="9">
    <source>
        <dbReference type="PROSITE" id="PS50128"/>
    </source>
</evidence>
<evidence type="ECO:0000313" key="10">
    <source>
        <dbReference type="Proteomes" id="UP000694865"/>
    </source>
</evidence>
<reference evidence="11" key="1">
    <citation type="submission" date="2025-08" db="UniProtKB">
        <authorList>
            <consortium name="RefSeq"/>
        </authorList>
    </citation>
    <scope>IDENTIFICATION</scope>
    <source>
        <tissue evidence="11">Testes</tissue>
    </source>
</reference>
<keyword evidence="1" id="KW-0507">mRNA processing</keyword>
<protein>
    <submittedName>
        <fullName evidence="11">Splicing factor, suppressor of white-apricot homolog</fullName>
    </submittedName>
</protein>
<feature type="region of interest" description="Disordered" evidence="8">
    <location>
        <begin position="155"/>
        <end position="206"/>
    </location>
</feature>
<dbReference type="Gene3D" id="1.10.10.790">
    <property type="entry name" value="Surp module"/>
    <property type="match status" value="2"/>
</dbReference>
<gene>
    <name evidence="11" type="primary">LOC100378506</name>
</gene>
<dbReference type="RefSeq" id="XP_006812803.1">
    <property type="nucleotide sequence ID" value="XM_006812740.1"/>
</dbReference>
<evidence type="ECO:0000256" key="6">
    <source>
        <dbReference type="ARBA" id="ARBA00023187"/>
    </source>
</evidence>
<dbReference type="GeneID" id="100378506"/>
<organism evidence="10 11">
    <name type="scientific">Saccoglossus kowalevskii</name>
    <name type="common">Acorn worm</name>
    <dbReference type="NCBI Taxonomy" id="10224"/>
    <lineage>
        <taxon>Eukaryota</taxon>
        <taxon>Metazoa</taxon>
        <taxon>Hemichordata</taxon>
        <taxon>Enteropneusta</taxon>
        <taxon>Harrimaniidae</taxon>
        <taxon>Saccoglossus</taxon>
    </lineage>
</organism>
<dbReference type="PROSITE" id="PS50128">
    <property type="entry name" value="SURP"/>
    <property type="match status" value="2"/>
</dbReference>
<name>A0ABM0LYG2_SACKO</name>